<gene>
    <name evidence="3" type="ORF">GCM10023349_28250</name>
</gene>
<feature type="chain" id="PRO_5045314017" evidence="1">
    <location>
        <begin position="25"/>
        <end position="757"/>
    </location>
</feature>
<keyword evidence="4" id="KW-1185">Reference proteome</keyword>
<organism evidence="3 4">
    <name type="scientific">Nocardioides conyzicola</name>
    <dbReference type="NCBI Taxonomy" id="1651781"/>
    <lineage>
        <taxon>Bacteria</taxon>
        <taxon>Bacillati</taxon>
        <taxon>Actinomycetota</taxon>
        <taxon>Actinomycetes</taxon>
        <taxon>Propionibacteriales</taxon>
        <taxon>Nocardioidaceae</taxon>
        <taxon>Nocardioides</taxon>
    </lineage>
</organism>
<proteinExistence type="predicted"/>
<dbReference type="Proteomes" id="UP001499974">
    <property type="component" value="Unassembled WGS sequence"/>
</dbReference>
<comment type="caution">
    <text evidence="3">The sequence shown here is derived from an EMBL/GenBank/DDBJ whole genome shotgun (WGS) entry which is preliminary data.</text>
</comment>
<sequence length="757" mass="81054">MRARPDLVILALLLPFLVSIPVTATTAAPAPGRLAVEVLSNRADLISGGDALVGVRVPKGVKVGSVRVKVGKRDVTKRFTRTTGRRLVGLVRGLDLGRNVVRATALRAKPGRAVIVNHPNGGPVFSGPRTKHYRCQATARDARCNQPATYDYLYRSTDPLQSDLQPYDPRNPPADVATTTTDKGVTVPFVVRREQGFQDRDRYTILTLFKPGKAWTAVAPQRQWNHKLLVTHGGGCGASYAPGEPPLVDYSGTLDGVPGVTSSYLTALGKGFAVVSTALDNTGHNCDVALNAESVMMAKERLVEHYGTLRYTIGTGCSGGSIAQHTVANAYPGIYQGLITTCSYPDTFTAGAQFADYHLLRLYFEDPSRWAPGVAWLPTQMAQVEGHASHLNAVVADEGLFKAALNPVHECAGTVAPKAGDPSTRYDPATNPRGVRCSVLDLLVNQLGRRPKSVWTPQEKAAGHGFGGLPFANTGVLYGLSALKAGTITPAQFVDLNAKVGGLDVDSQPTAARIAGDPASIANAYRTGLIDEANHLDEVAMINHGGPDPGLAHDYAHAFWTEERLQADQGHTDNRVMWFGPTPLIGDVSWATEALTKMDSWLSAVEKDGSRKALARKVVDDRPADVTDRCVVDAAAQVCSVEQLQALQTRLSTPRQEAGGPKANDTVACRLQPLDRADFDFMLVPFTDEEWATLQSIYPGGVCDWSRPGIGQGPAQTWLRYDARGGGPAYGGRNLPAVPARSATGVVSPVWAPMLRK</sequence>
<feature type="domain" description="DUF6351" evidence="2">
    <location>
        <begin position="36"/>
        <end position="712"/>
    </location>
</feature>
<evidence type="ECO:0000313" key="4">
    <source>
        <dbReference type="Proteomes" id="UP001499974"/>
    </source>
</evidence>
<reference evidence="4" key="1">
    <citation type="journal article" date="2019" name="Int. J. Syst. Evol. Microbiol.">
        <title>The Global Catalogue of Microorganisms (GCM) 10K type strain sequencing project: providing services to taxonomists for standard genome sequencing and annotation.</title>
        <authorList>
            <consortium name="The Broad Institute Genomics Platform"/>
            <consortium name="The Broad Institute Genome Sequencing Center for Infectious Disease"/>
            <person name="Wu L."/>
            <person name="Ma J."/>
        </authorList>
    </citation>
    <scope>NUCLEOTIDE SEQUENCE [LARGE SCALE GENOMIC DNA]</scope>
    <source>
        <strain evidence="4">JCM 18531</strain>
    </source>
</reference>
<protein>
    <submittedName>
        <fullName evidence="3">DUF6351 family protein</fullName>
    </submittedName>
</protein>
<evidence type="ECO:0000256" key="1">
    <source>
        <dbReference type="SAM" id="SignalP"/>
    </source>
</evidence>
<evidence type="ECO:0000259" key="2">
    <source>
        <dbReference type="Pfam" id="PF19878"/>
    </source>
</evidence>
<feature type="signal peptide" evidence="1">
    <location>
        <begin position="1"/>
        <end position="24"/>
    </location>
</feature>
<dbReference type="SUPFAM" id="SSF53474">
    <property type="entry name" value="alpha/beta-Hydrolases"/>
    <property type="match status" value="1"/>
</dbReference>
<dbReference type="InterPro" id="IPR045556">
    <property type="entry name" value="DUF6351"/>
</dbReference>
<accession>A0ABP8XJ76</accession>
<dbReference type="EMBL" id="BAABKM010000002">
    <property type="protein sequence ID" value="GAA4707997.1"/>
    <property type="molecule type" value="Genomic_DNA"/>
</dbReference>
<name>A0ABP8XJ76_9ACTN</name>
<dbReference type="InterPro" id="IPR029058">
    <property type="entry name" value="AB_hydrolase_fold"/>
</dbReference>
<dbReference type="RefSeq" id="WP_345521982.1">
    <property type="nucleotide sequence ID" value="NZ_BAABKM010000002.1"/>
</dbReference>
<evidence type="ECO:0000313" key="3">
    <source>
        <dbReference type="EMBL" id="GAA4707997.1"/>
    </source>
</evidence>
<dbReference type="Pfam" id="PF19878">
    <property type="entry name" value="DUF6351"/>
    <property type="match status" value="1"/>
</dbReference>
<keyword evidence="1" id="KW-0732">Signal</keyword>